<dbReference type="Pfam" id="PF04950">
    <property type="entry name" value="RIBIOP_C"/>
    <property type="match status" value="1"/>
</dbReference>
<evidence type="ECO:0000259" key="4">
    <source>
        <dbReference type="SMART" id="SM01362"/>
    </source>
</evidence>
<dbReference type="AlphaFoldDB" id="A0A9Q0S3Z8"/>
<dbReference type="EMBL" id="WJQU01000002">
    <property type="protein sequence ID" value="KAJ6642510.1"/>
    <property type="molecule type" value="Genomic_DNA"/>
</dbReference>
<dbReference type="GO" id="GO:0000462">
    <property type="term" value="P:maturation of SSU-rRNA from tricistronic rRNA transcript (SSU-rRNA, 5.8S rRNA, LSU-rRNA)"/>
    <property type="evidence" value="ECO:0007669"/>
    <property type="project" value="TreeGrafter"/>
</dbReference>
<dbReference type="GO" id="GO:0000479">
    <property type="term" value="P:endonucleolytic cleavage of tricistronic rRNA transcript (SSU-rRNA, 5.8S rRNA, LSU-rRNA)"/>
    <property type="evidence" value="ECO:0007669"/>
    <property type="project" value="TreeGrafter"/>
</dbReference>
<gene>
    <name evidence="5" type="primary">Tsr1_1</name>
    <name evidence="5" type="ORF">Bhyg_07461</name>
</gene>
<feature type="domain" description="Ribosome biogenesis protein BMS1/TSR1 C-terminal" evidence="4">
    <location>
        <begin position="165"/>
        <end position="452"/>
    </location>
</feature>
<feature type="compositionally biased region" description="Acidic residues" evidence="3">
    <location>
        <begin position="108"/>
        <end position="123"/>
    </location>
</feature>
<protein>
    <recommendedName>
        <fullName evidence="2">Pre-rRNA-processing protein TSR1 homolog</fullName>
    </recommendedName>
</protein>
<evidence type="ECO:0000256" key="3">
    <source>
        <dbReference type="SAM" id="MobiDB-lite"/>
    </source>
</evidence>
<dbReference type="PANTHER" id="PTHR12858">
    <property type="entry name" value="RIBOSOME BIOGENESIS PROTEIN"/>
    <property type="match status" value="1"/>
</dbReference>
<comment type="function">
    <text evidence="1">Required during maturation of the 40S ribosomal subunit in the nucleolus.</text>
</comment>
<evidence type="ECO:0000256" key="2">
    <source>
        <dbReference type="ARBA" id="ARBA00040070"/>
    </source>
</evidence>
<accession>A0A9Q0S3Z8</accession>
<evidence type="ECO:0000256" key="1">
    <source>
        <dbReference type="ARBA" id="ARBA00037087"/>
    </source>
</evidence>
<reference evidence="5" key="1">
    <citation type="submission" date="2022-07" db="EMBL/GenBank/DDBJ databases">
        <authorList>
            <person name="Trinca V."/>
            <person name="Uliana J.V.C."/>
            <person name="Torres T.T."/>
            <person name="Ward R.J."/>
            <person name="Monesi N."/>
        </authorList>
    </citation>
    <scope>NUCLEOTIDE SEQUENCE</scope>
    <source>
        <strain evidence="5">HSMRA1968</strain>
        <tissue evidence="5">Whole embryos</tissue>
    </source>
</reference>
<proteinExistence type="predicted"/>
<name>A0A9Q0S3Z8_9DIPT</name>
<comment type="caution">
    <text evidence="5">The sequence shown here is derived from an EMBL/GenBank/DDBJ whole genome shotgun (WGS) entry which is preliminary data.</text>
</comment>
<dbReference type="OrthoDB" id="119302at2759"/>
<organism evidence="5 6">
    <name type="scientific">Pseudolycoriella hygida</name>
    <dbReference type="NCBI Taxonomy" id="35572"/>
    <lineage>
        <taxon>Eukaryota</taxon>
        <taxon>Metazoa</taxon>
        <taxon>Ecdysozoa</taxon>
        <taxon>Arthropoda</taxon>
        <taxon>Hexapoda</taxon>
        <taxon>Insecta</taxon>
        <taxon>Pterygota</taxon>
        <taxon>Neoptera</taxon>
        <taxon>Endopterygota</taxon>
        <taxon>Diptera</taxon>
        <taxon>Nematocera</taxon>
        <taxon>Sciaroidea</taxon>
        <taxon>Sciaridae</taxon>
        <taxon>Pseudolycoriella</taxon>
    </lineage>
</organism>
<dbReference type="Proteomes" id="UP001151699">
    <property type="component" value="Chromosome B"/>
</dbReference>
<dbReference type="GO" id="GO:0005525">
    <property type="term" value="F:GTP binding"/>
    <property type="evidence" value="ECO:0007669"/>
    <property type="project" value="TreeGrafter"/>
</dbReference>
<dbReference type="InterPro" id="IPR039761">
    <property type="entry name" value="Bms1/Tsr1"/>
</dbReference>
<dbReference type="InterPro" id="IPR007034">
    <property type="entry name" value="BMS1_TSR1_C"/>
</dbReference>
<evidence type="ECO:0000313" key="6">
    <source>
        <dbReference type="Proteomes" id="UP001151699"/>
    </source>
</evidence>
<evidence type="ECO:0000313" key="5">
    <source>
        <dbReference type="EMBL" id="KAJ6642510.1"/>
    </source>
</evidence>
<dbReference type="GO" id="GO:0003924">
    <property type="term" value="F:GTPase activity"/>
    <property type="evidence" value="ECO:0007669"/>
    <property type="project" value="TreeGrafter"/>
</dbReference>
<dbReference type="GO" id="GO:0034511">
    <property type="term" value="F:U3 snoRNA binding"/>
    <property type="evidence" value="ECO:0007669"/>
    <property type="project" value="TreeGrafter"/>
</dbReference>
<dbReference type="GO" id="GO:0030688">
    <property type="term" value="C:preribosome, small subunit precursor"/>
    <property type="evidence" value="ECO:0007669"/>
    <property type="project" value="TreeGrafter"/>
</dbReference>
<feature type="compositionally biased region" description="Acidic residues" evidence="3">
    <location>
        <begin position="73"/>
        <end position="94"/>
    </location>
</feature>
<sequence length="476" mass="55180">DDLQMHETIILARPDPNEQVSLQRENIHDPMDAEQTFPTDEEIALARDETKKSKLIKRVPKGMSDYQACWIPDIEEVENSDEDDDDDEEGDDEMNSNGDNFMSCESEPNSDDEFEKNDDEEFDTVTVSEAPVNDDKYDLDMDLQEERESWEKIKQAKVDQQWPDEIDTPLDIPARTRFQRYRGLESFRTSPWDVKENLPVDYAKIYQFKNFDRIKQRLIKEAVEADGVEPGQYVTVHVANVSRTLWHSWLTAQSENHVILYGLLPHEHKMCVVNAVLKRSPDSTIPIKSKEKLVVQCGFRRFIVNPIFSAHTNGDKHKYERFFRANDTVVATFYAPIQFPPSPVLCFQEQPDTTLKLVANGVLMSCNPDRVVLKRIVLSGHPLKINRKTATIRYMFFNKEDVEYFKPVKLRTRCGRLGHIKESLGTHGHMKCVFDGQLKSFDTVFMYLYKRVFPKWTYEDCIVTSSVDNGNNVVMA</sequence>
<feature type="region of interest" description="Disordered" evidence="3">
    <location>
        <begin position="69"/>
        <end position="132"/>
    </location>
</feature>
<dbReference type="PANTHER" id="PTHR12858:SF1">
    <property type="entry name" value="PRE-RRNA-PROCESSING PROTEIN TSR1 HOMOLOG"/>
    <property type="match status" value="1"/>
</dbReference>
<keyword evidence="6" id="KW-1185">Reference proteome</keyword>
<dbReference type="SMART" id="SM01362">
    <property type="entry name" value="DUF663"/>
    <property type="match status" value="1"/>
</dbReference>
<feature type="non-terminal residue" evidence="5">
    <location>
        <position position="1"/>
    </location>
</feature>